<evidence type="ECO:0000313" key="10">
    <source>
        <dbReference type="EMBL" id="KCW45149.1"/>
    </source>
</evidence>
<dbReference type="GO" id="GO:0006357">
    <property type="term" value="P:regulation of transcription by RNA polymerase II"/>
    <property type="evidence" value="ECO:0000318"/>
    <property type="project" value="GO_Central"/>
</dbReference>
<reference evidence="9" key="2">
    <citation type="journal article" date="2014" name="Nature">
        <title>The genome of Eucalyptus grandis.</title>
        <authorList>
            <person name="Myburg A.A."/>
            <person name="Grattapaglia D."/>
            <person name="Tuskan G.A."/>
            <person name="Hellsten U."/>
            <person name="Hayes R.D."/>
            <person name="Grimwood J."/>
            <person name="Jenkins J."/>
            <person name="Lindquist E."/>
            <person name="Tice H."/>
            <person name="Bauer D."/>
            <person name="Goodstein D.M."/>
            <person name="Dubchak I."/>
            <person name="Poliakov A."/>
            <person name="Mizrachi E."/>
            <person name="Kullan A.R."/>
            <person name="Hussey S.G."/>
            <person name="Pinard D."/>
            <person name="van der Merwe K."/>
            <person name="Singh P."/>
            <person name="van Jaarsveld I."/>
            <person name="Silva-Junior O.B."/>
            <person name="Togawa R.C."/>
            <person name="Pappas M.R."/>
            <person name="Faria D.A."/>
            <person name="Sansaloni C.P."/>
            <person name="Petroli C.D."/>
            <person name="Yang X."/>
            <person name="Ranjan P."/>
            <person name="Tschaplinski T.J."/>
            <person name="Ye C.Y."/>
            <person name="Li T."/>
            <person name="Sterck L."/>
            <person name="Vanneste K."/>
            <person name="Murat F."/>
            <person name="Soler M."/>
            <person name="Clemente H.S."/>
            <person name="Saidi N."/>
            <person name="Cassan-Wang H."/>
            <person name="Dunand C."/>
            <person name="Hefer C.A."/>
            <person name="Bornberg-Bauer E."/>
            <person name="Kersting A.R."/>
            <person name="Vining K."/>
            <person name="Amarasinghe V."/>
            <person name="Ranik M."/>
            <person name="Naithani S."/>
            <person name="Elser J."/>
            <person name="Boyd A.E."/>
            <person name="Liston A."/>
            <person name="Spatafora J.W."/>
            <person name="Dharmwardhana P."/>
            <person name="Raja R."/>
            <person name="Sullivan C."/>
            <person name="Romanel E."/>
            <person name="Alves-Ferreira M."/>
            <person name="Kulheim C."/>
            <person name="Foley W."/>
            <person name="Carocha V."/>
            <person name="Paiva J."/>
            <person name="Kudrna D."/>
            <person name="Brommonschenkel S.H."/>
            <person name="Pasquali G."/>
            <person name="Byrne M."/>
            <person name="Rigault P."/>
            <person name="Tibbits J."/>
            <person name="Spokevicius A."/>
            <person name="Jones R.C."/>
            <person name="Steane D.A."/>
            <person name="Vaillancourt R.E."/>
            <person name="Potts B.M."/>
            <person name="Joubert F."/>
            <person name="Barry K."/>
            <person name="Pappas G.J."/>
            <person name="Strauss S.H."/>
            <person name="Jaiswal P."/>
            <person name="Grima-Pettenati J."/>
            <person name="Salse J."/>
            <person name="Van de Peer Y."/>
            <person name="Rokhsar D.S."/>
            <person name="Schmutz J."/>
        </authorList>
    </citation>
    <scope>NUCLEOTIDE SEQUENCE</scope>
    <source>
        <tissue evidence="9">Leaf extractions</tissue>
    </source>
</reference>
<name>A0A058ZUL3_EUCGR</name>
<dbReference type="SMR" id="A0A058ZUL3"/>
<protein>
    <recommendedName>
        <fullName evidence="8">MADS-box domain-containing protein</fullName>
    </recommendedName>
</protein>
<evidence type="ECO:0000256" key="6">
    <source>
        <dbReference type="SAM" id="Coils"/>
    </source>
</evidence>
<feature type="coiled-coil region" evidence="6">
    <location>
        <begin position="98"/>
        <end position="164"/>
    </location>
</feature>
<reference evidence="10" key="1">
    <citation type="submission" date="2013-07" db="EMBL/GenBank/DDBJ databases">
        <title>The genome of Eucalyptus grandis.</title>
        <authorList>
            <person name="Schmutz J."/>
            <person name="Hayes R."/>
            <person name="Myburg A."/>
            <person name="Tuskan G."/>
            <person name="Grattapaglia D."/>
            <person name="Rokhsar D.S."/>
        </authorList>
    </citation>
    <scope>NUCLEOTIDE SEQUENCE</scope>
    <source>
        <tissue evidence="10">Leaf extractions</tissue>
    </source>
</reference>
<dbReference type="AlphaFoldDB" id="A0A058ZUL3"/>
<evidence type="ECO:0000256" key="7">
    <source>
        <dbReference type="SAM" id="MobiDB-lite"/>
    </source>
</evidence>
<evidence type="ECO:0000256" key="3">
    <source>
        <dbReference type="ARBA" id="ARBA00023125"/>
    </source>
</evidence>
<dbReference type="EMBL" id="KK198904">
    <property type="protein sequence ID" value="KCW45149.1"/>
    <property type="molecule type" value="Genomic_DNA"/>
</dbReference>
<reference evidence="9" key="3">
    <citation type="submission" date="2023-04" db="EMBL/GenBank/DDBJ databases">
        <title>WGS assembly of Eucalyptus grandis.</title>
        <authorList>
            <person name="Myburg A."/>
            <person name="Grattapaglia D."/>
            <person name="Tuskan G."/>
            <person name="Hellsten U."/>
            <person name="Hayes R."/>
            <person name="Grimwood J."/>
            <person name="Jenkins J."/>
            <person name="Lindquist E."/>
            <person name="Tice H."/>
            <person name="Bauer D."/>
            <person name="Goodstein D."/>
            <person name="Dubchak I."/>
            <person name="Poliakov A."/>
            <person name="Mizrachi E."/>
            <person name="Kullan A."/>
            <person name="Hussey S."/>
            <person name="Pinard D."/>
            <person name="Van D."/>
            <person name="Singh P."/>
            <person name="Van J."/>
            <person name="Silva-Junior O."/>
            <person name="Togawa R."/>
            <person name="Pappas M."/>
            <person name="Faria D."/>
            <person name="Sansaloni C."/>
            <person name="Petroli C."/>
            <person name="Yang X."/>
            <person name="Ranjan P."/>
            <person name="Tschaplinski T."/>
            <person name="Ye C."/>
            <person name="Li T."/>
            <person name="Sterck L."/>
            <person name="Vanneste K."/>
            <person name="Murat F."/>
            <person name="Soler M."/>
            <person name="Clemente H."/>
            <person name="Saidi N."/>
            <person name="Cassan-Wang H."/>
            <person name="Dunand C."/>
            <person name="Hefer C."/>
            <person name="Bornberg-Bauer E."/>
            <person name="Kersting A."/>
            <person name="Vining K."/>
            <person name="Amarasinghe V."/>
            <person name="Ranik M."/>
            <person name="Naithani S."/>
            <person name="Elser J."/>
            <person name="Boyd A."/>
            <person name="Liston A."/>
            <person name="Spatafora J."/>
            <person name="Dharmwardhana P."/>
            <person name="Raja R."/>
            <person name="Sullivan C."/>
            <person name="Romanel E."/>
            <person name="Alves-Ferreira M."/>
            <person name="Kulheim C."/>
            <person name="Foley W."/>
            <person name="Carocha V."/>
            <person name="Paiva J."/>
            <person name="Kudrna D."/>
            <person name="Brommonschenkel S."/>
            <person name="Pasquali G."/>
            <person name="Byrne M."/>
            <person name="Rigault P."/>
            <person name="Tibbits J."/>
            <person name="Spokevicius A."/>
            <person name="Jones R."/>
            <person name="Steane D."/>
            <person name="Vaillancourt R."/>
            <person name="Potts B."/>
            <person name="Joubert F."/>
            <person name="Barry K."/>
            <person name="Pappas G."/>
            <person name="Strauss S."/>
            <person name="Jaiswal P."/>
            <person name="Grima-Pettenati J."/>
            <person name="Salse J."/>
            <person name="Van D."/>
            <person name="Rokhsar D."/>
            <person name="Schmutz J."/>
        </authorList>
    </citation>
    <scope>NUCLEOTIDE SEQUENCE</scope>
    <source>
        <tissue evidence="9">Leaf extractions</tissue>
    </source>
</reference>
<sequence>MAGRRTPRRRRVEMKQVENEEDKLITFSKRRSGIYKKASELVTLCGSEVGVAIFSPSGKPYSFAHPSIDSIATRFRNRNHPQNVGANNLVESYRRLRIDELNQQHDELVDQINDDKARGKTLKQMTEERDGEGWWEAPIEELSLEELKQMKARMMELRRNLQGSITIRNQGAPSSEGETSNQRNNPSATIA</sequence>
<keyword evidence="6" id="KW-0175">Coiled coil</keyword>
<evidence type="ECO:0000256" key="1">
    <source>
        <dbReference type="ARBA" id="ARBA00004123"/>
    </source>
</evidence>
<dbReference type="Gramene" id="KCW45149">
    <property type="protein sequence ID" value="KCW45149"/>
    <property type="gene ID" value="EUGRSUZ_L01236"/>
</dbReference>
<dbReference type="SUPFAM" id="SSF55455">
    <property type="entry name" value="SRF-like"/>
    <property type="match status" value="1"/>
</dbReference>
<feature type="region of interest" description="Disordered" evidence="7">
    <location>
        <begin position="164"/>
        <end position="191"/>
    </location>
</feature>
<dbReference type="GO" id="GO:0046983">
    <property type="term" value="F:protein dimerization activity"/>
    <property type="evidence" value="ECO:0007669"/>
    <property type="project" value="InterPro"/>
</dbReference>
<accession>A0A058ZUL3</accession>
<organism evidence="10">
    <name type="scientific">Eucalyptus grandis</name>
    <name type="common">Flooded gum</name>
    <dbReference type="NCBI Taxonomy" id="71139"/>
    <lineage>
        <taxon>Eukaryota</taxon>
        <taxon>Viridiplantae</taxon>
        <taxon>Streptophyta</taxon>
        <taxon>Embryophyta</taxon>
        <taxon>Tracheophyta</taxon>
        <taxon>Spermatophyta</taxon>
        <taxon>Magnoliopsida</taxon>
        <taxon>eudicotyledons</taxon>
        <taxon>Gunneridae</taxon>
        <taxon>Pentapetalae</taxon>
        <taxon>rosids</taxon>
        <taxon>malvids</taxon>
        <taxon>Myrtales</taxon>
        <taxon>Myrtaceae</taxon>
        <taxon>Myrtoideae</taxon>
        <taxon>Eucalypteae</taxon>
        <taxon>Eucalyptus</taxon>
    </lineage>
</organism>
<evidence type="ECO:0000313" key="11">
    <source>
        <dbReference type="Proteomes" id="UP000030711"/>
    </source>
</evidence>
<reference evidence="9" key="4">
    <citation type="submission" date="2023-07" db="EMBL/GenBank/DDBJ databases">
        <authorList>
            <person name="Myburg A.A."/>
            <person name="Grattapaglia D."/>
            <person name="Tuskan G.A."/>
            <person name="Hellsten U."/>
            <person name="Hayes R.D."/>
            <person name="Grimwood J."/>
            <person name="Jenkins J."/>
            <person name="Lindquist E."/>
            <person name="Tice H."/>
            <person name="Bauer D."/>
            <person name="Goodstein D.M."/>
            <person name="Dubchak I."/>
            <person name="Poliakov A."/>
            <person name="Mizrachi E."/>
            <person name="Kullan A.R."/>
            <person name="Hussey S.G."/>
            <person name="Pinard D."/>
            <person name="Van D.M."/>
            <person name="Singh P."/>
            <person name="Van J.I."/>
            <person name="Silva-Junior O.B."/>
            <person name="Togawa R.C."/>
            <person name="Pappas M.R."/>
            <person name="Faria D.A."/>
            <person name="Sansaloni C.P."/>
            <person name="Petroli C.D."/>
            <person name="Yang X."/>
            <person name="Ranjan P."/>
            <person name="Tschaplinski T.J."/>
            <person name="Ye C.Y."/>
            <person name="Li T."/>
            <person name="Sterck L."/>
            <person name="Vanneste K."/>
            <person name="Murat F."/>
            <person name="Soler M."/>
            <person name="Clemente H.S."/>
            <person name="Saidi N."/>
            <person name="Cassan-Wang H."/>
            <person name="Dunand C."/>
            <person name="Hefer C.A."/>
            <person name="Bornberg-Bauer E."/>
            <person name="Kersting A.R."/>
            <person name="Vining K."/>
            <person name="Amarasinghe V."/>
            <person name="Ranik M."/>
            <person name="Naithani S."/>
            <person name="Elser J."/>
            <person name="Boyd A.E."/>
            <person name="Liston A."/>
            <person name="Spatafora J.W."/>
            <person name="Dharmwardhana P."/>
            <person name="Raja R."/>
            <person name="Sullivan C."/>
            <person name="Romanel E."/>
            <person name="Alves-Ferreira M."/>
            <person name="Kulheim C."/>
            <person name="Foley W."/>
            <person name="Carocha V."/>
            <person name="Paiva J."/>
            <person name="Kudrna D."/>
            <person name="Brommonschenkel S.H."/>
            <person name="Pasquali G."/>
            <person name="Byrne M."/>
            <person name="Rigault P."/>
            <person name="Tibbits J."/>
            <person name="Spokevicius A."/>
            <person name="Jones R.C."/>
            <person name="Steane D.A."/>
            <person name="Vaillancourt R.E."/>
            <person name="Potts B.M."/>
            <person name="Joubert F."/>
            <person name="Barry K."/>
            <person name="Pappas G.J."/>
            <person name="Strauss S.H."/>
            <person name="Jaiswal P."/>
            <person name="Grima-Pettenati J."/>
            <person name="Salse J."/>
            <person name="Van D.P."/>
            <person name="Rokhsar D.S."/>
            <person name="Schmutz J."/>
        </authorList>
    </citation>
    <scope>NUCLEOTIDE SEQUENCE</scope>
    <source>
        <tissue evidence="9">Leaf extractions</tissue>
    </source>
</reference>
<dbReference type="InterPro" id="IPR036879">
    <property type="entry name" value="TF_MADSbox_sf"/>
</dbReference>
<dbReference type="Gene3D" id="6.10.140.920">
    <property type="match status" value="1"/>
</dbReference>
<dbReference type="InterPro" id="IPR002100">
    <property type="entry name" value="TF_MADSbox"/>
</dbReference>
<evidence type="ECO:0000256" key="2">
    <source>
        <dbReference type="ARBA" id="ARBA00023015"/>
    </source>
</evidence>
<evidence type="ECO:0000256" key="4">
    <source>
        <dbReference type="ARBA" id="ARBA00023163"/>
    </source>
</evidence>
<gene>
    <name evidence="10" type="ORF">EUGRSUZ_L01236</name>
</gene>
<evidence type="ECO:0000256" key="5">
    <source>
        <dbReference type="ARBA" id="ARBA00023242"/>
    </source>
</evidence>
<dbReference type="Gene3D" id="3.40.1810.10">
    <property type="entry name" value="Transcription factor, MADS-box"/>
    <property type="match status" value="1"/>
</dbReference>
<dbReference type="GO" id="GO:0000978">
    <property type="term" value="F:RNA polymerase II cis-regulatory region sequence-specific DNA binding"/>
    <property type="evidence" value="ECO:0000318"/>
    <property type="project" value="GO_Central"/>
</dbReference>
<proteinExistence type="predicted"/>
<dbReference type="PANTHER" id="PTHR11945:SF725">
    <property type="entry name" value="AGAMOUS-LIKE 58-RELATED"/>
    <property type="match status" value="1"/>
</dbReference>
<dbReference type="eggNOG" id="KOG0014">
    <property type="taxonomic scope" value="Eukaryota"/>
</dbReference>
<dbReference type="PROSITE" id="PS50066">
    <property type="entry name" value="MADS_BOX_2"/>
    <property type="match status" value="1"/>
</dbReference>
<dbReference type="GO" id="GO:0000981">
    <property type="term" value="F:DNA-binding transcription factor activity, RNA polymerase II-specific"/>
    <property type="evidence" value="ECO:0000318"/>
    <property type="project" value="GO_Central"/>
</dbReference>
<comment type="subcellular location">
    <subcellularLocation>
        <location evidence="1">Nucleus</location>
    </subcellularLocation>
</comment>
<dbReference type="InParanoid" id="A0A058ZUL3"/>
<dbReference type="Proteomes" id="UP000030711">
    <property type="component" value="Unassembled WGS sequence"/>
</dbReference>
<dbReference type="PANTHER" id="PTHR11945">
    <property type="entry name" value="MADS BOX PROTEIN"/>
    <property type="match status" value="1"/>
</dbReference>
<dbReference type="PRINTS" id="PR00404">
    <property type="entry name" value="MADSDOMAIN"/>
</dbReference>
<dbReference type="OMA" id="HTHQIME"/>
<keyword evidence="11" id="KW-1185">Reference proteome</keyword>
<dbReference type="FunFam" id="3.40.1810.10:FF:000006">
    <property type="entry name" value="Agamous-like MADS-box protein AGL62"/>
    <property type="match status" value="1"/>
</dbReference>
<keyword evidence="3" id="KW-0238">DNA-binding</keyword>
<feature type="domain" description="MADS-box" evidence="8">
    <location>
        <begin position="7"/>
        <end position="67"/>
    </location>
</feature>
<keyword evidence="2" id="KW-0805">Transcription regulation</keyword>
<evidence type="ECO:0000259" key="8">
    <source>
        <dbReference type="PROSITE" id="PS50066"/>
    </source>
</evidence>
<dbReference type="EMBL" id="MU848389">
    <property type="protein sequence ID" value="KAK2632678.1"/>
    <property type="molecule type" value="Genomic_DNA"/>
</dbReference>
<dbReference type="Pfam" id="PF00319">
    <property type="entry name" value="SRF-TF"/>
    <property type="match status" value="1"/>
</dbReference>
<evidence type="ECO:0000313" key="9">
    <source>
        <dbReference type="EMBL" id="KAK2632678.1"/>
    </source>
</evidence>
<dbReference type="SMART" id="SM00432">
    <property type="entry name" value="MADS"/>
    <property type="match status" value="1"/>
</dbReference>
<keyword evidence="5" id="KW-0539">Nucleus</keyword>
<keyword evidence="4" id="KW-0804">Transcription</keyword>
<dbReference type="GO" id="GO:0005634">
    <property type="term" value="C:nucleus"/>
    <property type="evidence" value="ECO:0007669"/>
    <property type="project" value="UniProtKB-SubCell"/>
</dbReference>